<evidence type="ECO:0000313" key="1">
    <source>
        <dbReference type="EMBL" id="VEN44914.1"/>
    </source>
</evidence>
<organism evidence="1 2">
    <name type="scientific">Callosobruchus maculatus</name>
    <name type="common">Southern cowpea weevil</name>
    <name type="synonym">Pulse bruchid</name>
    <dbReference type="NCBI Taxonomy" id="64391"/>
    <lineage>
        <taxon>Eukaryota</taxon>
        <taxon>Metazoa</taxon>
        <taxon>Ecdysozoa</taxon>
        <taxon>Arthropoda</taxon>
        <taxon>Hexapoda</taxon>
        <taxon>Insecta</taxon>
        <taxon>Pterygota</taxon>
        <taxon>Neoptera</taxon>
        <taxon>Endopterygota</taxon>
        <taxon>Coleoptera</taxon>
        <taxon>Polyphaga</taxon>
        <taxon>Cucujiformia</taxon>
        <taxon>Chrysomeloidea</taxon>
        <taxon>Chrysomelidae</taxon>
        <taxon>Bruchinae</taxon>
        <taxon>Bruchini</taxon>
        <taxon>Callosobruchus</taxon>
    </lineage>
</organism>
<dbReference type="AlphaFoldDB" id="A0A653CC15"/>
<evidence type="ECO:0000313" key="2">
    <source>
        <dbReference type="Proteomes" id="UP000410492"/>
    </source>
</evidence>
<protein>
    <submittedName>
        <fullName evidence="1">Uncharacterized protein</fullName>
    </submittedName>
</protein>
<sequence>MMITDKERLEADEYEKQYYGFSSTKFYIDFCFQYEKVLKNTIRATEAGFMDEGIPYDAEMISLWAQNLYITFMDIAKVPLLKLQEESRKMFSIPRNVLLEADQYKVKHYTDTDLLQLKLDVEKLEDDLIKEQMLLSRRGCLKKMIEDSITPMYDKVNDILSTACEKVSQYSRKCDVDKKQLSDNLLVDETCSINYKVKGYALSNGSPGNLKIDLANGCNMIYCHDILVHTPNVHENNEVVSVGYRFGLYQDNNRFLTKPQVSFYQSGKFV</sequence>
<keyword evidence="2" id="KW-1185">Reference proteome</keyword>
<name>A0A653CC15_CALMS</name>
<dbReference type="EMBL" id="CAACVG010007334">
    <property type="protein sequence ID" value="VEN44914.1"/>
    <property type="molecule type" value="Genomic_DNA"/>
</dbReference>
<proteinExistence type="predicted"/>
<gene>
    <name evidence="1" type="ORF">CALMAC_LOCUS7543</name>
</gene>
<reference evidence="1 2" key="1">
    <citation type="submission" date="2019-01" db="EMBL/GenBank/DDBJ databases">
        <authorList>
            <person name="Sayadi A."/>
        </authorList>
    </citation>
    <scope>NUCLEOTIDE SEQUENCE [LARGE SCALE GENOMIC DNA]</scope>
</reference>
<dbReference type="OrthoDB" id="1884855at2759"/>
<accession>A0A653CC15</accession>
<dbReference type="Proteomes" id="UP000410492">
    <property type="component" value="Unassembled WGS sequence"/>
</dbReference>